<accession>A0AAV4UWS6</accession>
<sequence>MYNKRILSALVNIQLLLLRSSGTYVERSAIFFFPSLPKPISDDNAPRDVTICASCRATAERPWKGQTGSDDTLFSESE</sequence>
<evidence type="ECO:0000256" key="1">
    <source>
        <dbReference type="SAM" id="SignalP"/>
    </source>
</evidence>
<comment type="caution">
    <text evidence="2">The sequence shown here is derived from an EMBL/GenBank/DDBJ whole genome shotgun (WGS) entry which is preliminary data.</text>
</comment>
<feature type="chain" id="PRO_5043876156" description="Secreted protein" evidence="1">
    <location>
        <begin position="23"/>
        <end position="78"/>
    </location>
</feature>
<feature type="signal peptide" evidence="1">
    <location>
        <begin position="1"/>
        <end position="22"/>
    </location>
</feature>
<reference evidence="2 3" key="1">
    <citation type="submission" date="2021-06" db="EMBL/GenBank/DDBJ databases">
        <title>Caerostris extrusa draft genome.</title>
        <authorList>
            <person name="Kono N."/>
            <person name="Arakawa K."/>
        </authorList>
    </citation>
    <scope>NUCLEOTIDE SEQUENCE [LARGE SCALE GENOMIC DNA]</scope>
</reference>
<keyword evidence="3" id="KW-1185">Reference proteome</keyword>
<protein>
    <recommendedName>
        <fullName evidence="4">Secreted protein</fullName>
    </recommendedName>
</protein>
<gene>
    <name evidence="2" type="ORF">CEXT_412751</name>
</gene>
<dbReference type="Proteomes" id="UP001054945">
    <property type="component" value="Unassembled WGS sequence"/>
</dbReference>
<dbReference type="EMBL" id="BPLR01013539">
    <property type="protein sequence ID" value="GIY61864.1"/>
    <property type="molecule type" value="Genomic_DNA"/>
</dbReference>
<evidence type="ECO:0000313" key="3">
    <source>
        <dbReference type="Proteomes" id="UP001054945"/>
    </source>
</evidence>
<proteinExistence type="predicted"/>
<evidence type="ECO:0008006" key="4">
    <source>
        <dbReference type="Google" id="ProtNLM"/>
    </source>
</evidence>
<name>A0AAV4UWS6_CAEEX</name>
<keyword evidence="1" id="KW-0732">Signal</keyword>
<evidence type="ECO:0000313" key="2">
    <source>
        <dbReference type="EMBL" id="GIY61864.1"/>
    </source>
</evidence>
<dbReference type="AlphaFoldDB" id="A0AAV4UWS6"/>
<organism evidence="2 3">
    <name type="scientific">Caerostris extrusa</name>
    <name type="common">Bark spider</name>
    <name type="synonym">Caerostris bankana</name>
    <dbReference type="NCBI Taxonomy" id="172846"/>
    <lineage>
        <taxon>Eukaryota</taxon>
        <taxon>Metazoa</taxon>
        <taxon>Ecdysozoa</taxon>
        <taxon>Arthropoda</taxon>
        <taxon>Chelicerata</taxon>
        <taxon>Arachnida</taxon>
        <taxon>Araneae</taxon>
        <taxon>Araneomorphae</taxon>
        <taxon>Entelegynae</taxon>
        <taxon>Araneoidea</taxon>
        <taxon>Araneidae</taxon>
        <taxon>Caerostris</taxon>
    </lineage>
</organism>